<dbReference type="PROSITE" id="PS51462">
    <property type="entry name" value="NUDIX"/>
    <property type="match status" value="1"/>
</dbReference>
<dbReference type="EMBL" id="CP002994">
    <property type="protein sequence ID" value="AEM82613.1"/>
    <property type="molecule type" value="Genomic_DNA"/>
</dbReference>
<dbReference type="eggNOG" id="COG0494">
    <property type="taxonomic scope" value="Bacteria"/>
</dbReference>
<keyword evidence="2 4" id="KW-0378">Hydrolase</keyword>
<dbReference type="SUPFAM" id="SSF55811">
    <property type="entry name" value="Nudix"/>
    <property type="match status" value="1"/>
</dbReference>
<reference evidence="4" key="1">
    <citation type="submission" date="2011-08" db="EMBL/GenBank/DDBJ databases">
        <title>Complete sequence of chromosome of Streptomyces violaceusniger Tu 4113.</title>
        <authorList>
            <consortium name="US DOE Joint Genome Institute"/>
            <person name="Lucas S."/>
            <person name="Han J."/>
            <person name="Lapidus A."/>
            <person name="Cheng J.-F."/>
            <person name="Goodwin L."/>
            <person name="Pitluck S."/>
            <person name="Peters L."/>
            <person name="Ivanova N."/>
            <person name="Daligault H."/>
            <person name="Detter J.C."/>
            <person name="Han C."/>
            <person name="Tapia R."/>
            <person name="Land M."/>
            <person name="Hauser L."/>
            <person name="Kyrpides N."/>
            <person name="Ivanova N."/>
            <person name="Pagani I."/>
            <person name="Hagen A."/>
            <person name="Katz L."/>
            <person name="Fiedler H.-P."/>
            <person name="Keasling J."/>
            <person name="Fortman J."/>
            <person name="Woyke T."/>
        </authorList>
    </citation>
    <scope>NUCLEOTIDE SEQUENCE [LARGE SCALE GENOMIC DNA]</scope>
    <source>
        <strain evidence="4">Tu 4113</strain>
    </source>
</reference>
<dbReference type="PANTHER" id="PTHR11839">
    <property type="entry name" value="UDP/ADP-SUGAR PYROPHOSPHATASE"/>
    <property type="match status" value="1"/>
</dbReference>
<evidence type="ECO:0000256" key="1">
    <source>
        <dbReference type="ARBA" id="ARBA00001946"/>
    </source>
</evidence>
<evidence type="ECO:0000313" key="5">
    <source>
        <dbReference type="Proteomes" id="UP000008703"/>
    </source>
</evidence>
<comment type="cofactor">
    <cofactor evidence="1">
        <name>Mg(2+)</name>
        <dbReference type="ChEBI" id="CHEBI:18420"/>
    </cofactor>
</comment>
<dbReference type="InterPro" id="IPR000086">
    <property type="entry name" value="NUDIX_hydrolase_dom"/>
</dbReference>
<gene>
    <name evidence="4" type="ORF">Strvi_2915</name>
</gene>
<dbReference type="GO" id="GO:0005829">
    <property type="term" value="C:cytosol"/>
    <property type="evidence" value="ECO:0007669"/>
    <property type="project" value="TreeGrafter"/>
</dbReference>
<evidence type="ECO:0000256" key="2">
    <source>
        <dbReference type="ARBA" id="ARBA00022801"/>
    </source>
</evidence>
<dbReference type="HOGENOM" id="CLU_062658_5_2_11"/>
<dbReference type="GO" id="GO:0019693">
    <property type="term" value="P:ribose phosphate metabolic process"/>
    <property type="evidence" value="ECO:0007669"/>
    <property type="project" value="TreeGrafter"/>
</dbReference>
<evidence type="ECO:0000313" key="4">
    <source>
        <dbReference type="EMBL" id="AEM82613.1"/>
    </source>
</evidence>
<sequence length="187" mass="21629">MASRFDERWLTVRWKNLRERTVYENRWFRVNLADVRLPDGRHLDHYLIRLRPVAVATVVNAANEVLLLWRHRFITDVWGWELAAGVVEDGEDIADAAAREMEEETGWRPGPLRHLLSVEPSNGLTDARHHIYWAEEASYVGPPEDDFESDRREWVPLKMVPDLVARGEVPAANMAAALLLLHHIRLG</sequence>
<dbReference type="RefSeq" id="WP_014056115.1">
    <property type="nucleotide sequence ID" value="NC_015957.1"/>
</dbReference>
<dbReference type="GO" id="GO:0006753">
    <property type="term" value="P:nucleoside phosphate metabolic process"/>
    <property type="evidence" value="ECO:0007669"/>
    <property type="project" value="TreeGrafter"/>
</dbReference>
<evidence type="ECO:0000259" key="3">
    <source>
        <dbReference type="PROSITE" id="PS51462"/>
    </source>
</evidence>
<dbReference type="CDD" id="cd03424">
    <property type="entry name" value="NUDIX_ADPRase_Nudt5_UGPPase_Nudt14"/>
    <property type="match status" value="1"/>
</dbReference>
<dbReference type="AlphaFoldDB" id="G2PCY7"/>
<dbReference type="InterPro" id="IPR020084">
    <property type="entry name" value="NUDIX_hydrolase_CS"/>
</dbReference>
<dbReference type="InterPro" id="IPR015797">
    <property type="entry name" value="NUDIX_hydrolase-like_dom_sf"/>
</dbReference>
<dbReference type="PANTHER" id="PTHR11839:SF18">
    <property type="entry name" value="NUDIX HYDROLASE DOMAIN-CONTAINING PROTEIN"/>
    <property type="match status" value="1"/>
</dbReference>
<dbReference type="Proteomes" id="UP000008703">
    <property type="component" value="Chromosome"/>
</dbReference>
<organism evidence="4 5">
    <name type="scientific">Streptomyces violaceusniger (strain Tu 4113)</name>
    <dbReference type="NCBI Taxonomy" id="653045"/>
    <lineage>
        <taxon>Bacteria</taxon>
        <taxon>Bacillati</taxon>
        <taxon>Actinomycetota</taxon>
        <taxon>Actinomycetes</taxon>
        <taxon>Kitasatosporales</taxon>
        <taxon>Streptomycetaceae</taxon>
        <taxon>Streptomyces</taxon>
        <taxon>Streptomyces violaceusniger group</taxon>
    </lineage>
</organism>
<keyword evidence="5" id="KW-1185">Reference proteome</keyword>
<dbReference type="Pfam" id="PF00293">
    <property type="entry name" value="NUDIX"/>
    <property type="match status" value="1"/>
</dbReference>
<feature type="domain" description="Nudix hydrolase" evidence="3">
    <location>
        <begin position="49"/>
        <end position="182"/>
    </location>
</feature>
<name>G2PCY7_STRV4</name>
<dbReference type="KEGG" id="svl:Strvi_2915"/>
<dbReference type="PROSITE" id="PS00893">
    <property type="entry name" value="NUDIX_BOX"/>
    <property type="match status" value="1"/>
</dbReference>
<dbReference type="GO" id="GO:0016787">
    <property type="term" value="F:hydrolase activity"/>
    <property type="evidence" value="ECO:0007669"/>
    <property type="project" value="UniProtKB-KW"/>
</dbReference>
<dbReference type="Gene3D" id="3.90.79.10">
    <property type="entry name" value="Nucleoside Triphosphate Pyrophosphohydrolase"/>
    <property type="match status" value="1"/>
</dbReference>
<proteinExistence type="predicted"/>
<protein>
    <submittedName>
        <fullName evidence="4">NUDIX hydrolase</fullName>
    </submittedName>
</protein>
<accession>G2PCY7</accession>